<reference evidence="2" key="1">
    <citation type="submission" date="2016-02" db="EMBL/GenBank/DDBJ databases">
        <authorList>
            <person name="Rodrigo-Torres Lidia"/>
            <person name="Arahal R.David."/>
        </authorList>
    </citation>
    <scope>NUCLEOTIDE SEQUENCE [LARGE SCALE GENOMIC DNA]</scope>
    <source>
        <strain evidence="2">CECT 8713</strain>
    </source>
</reference>
<name>A0A128EYZ2_9GAMM</name>
<accession>A0A128EYZ2</accession>
<organism evidence="1 2">
    <name type="scientific">Grimontia marina</name>
    <dbReference type="NCBI Taxonomy" id="646534"/>
    <lineage>
        <taxon>Bacteria</taxon>
        <taxon>Pseudomonadati</taxon>
        <taxon>Pseudomonadota</taxon>
        <taxon>Gammaproteobacteria</taxon>
        <taxon>Vibrionales</taxon>
        <taxon>Vibrionaceae</taxon>
        <taxon>Grimontia</taxon>
    </lineage>
</organism>
<protein>
    <submittedName>
        <fullName evidence="1">Uncharacterized protein</fullName>
    </submittedName>
</protein>
<proteinExistence type="predicted"/>
<sequence length="52" mass="5818">MKSGCIASLIRWNGKSARVQLKDGSRVTLRVSFKPRVGDWVVEGELSREQVS</sequence>
<gene>
    <name evidence="1" type="ORF">GMA8713_01095</name>
</gene>
<dbReference type="EMBL" id="FIZY01000007">
    <property type="protein sequence ID" value="CZF79707.1"/>
    <property type="molecule type" value="Genomic_DNA"/>
</dbReference>
<evidence type="ECO:0000313" key="1">
    <source>
        <dbReference type="EMBL" id="CZF79707.1"/>
    </source>
</evidence>
<dbReference type="RefSeq" id="WP_198159454.1">
    <property type="nucleotide sequence ID" value="NZ_CAWRCI010000007.1"/>
</dbReference>
<keyword evidence="2" id="KW-1185">Reference proteome</keyword>
<dbReference type="AlphaFoldDB" id="A0A128EYZ2"/>
<dbReference type="Proteomes" id="UP000073601">
    <property type="component" value="Unassembled WGS sequence"/>
</dbReference>
<evidence type="ECO:0000313" key="2">
    <source>
        <dbReference type="Proteomes" id="UP000073601"/>
    </source>
</evidence>